<keyword evidence="2" id="KW-1185">Reference proteome</keyword>
<name>A0A8J5S5F9_ZIZPA</name>
<evidence type="ECO:0000313" key="2">
    <source>
        <dbReference type="Proteomes" id="UP000729402"/>
    </source>
</evidence>
<reference evidence="1" key="1">
    <citation type="journal article" date="2021" name="bioRxiv">
        <title>Whole Genome Assembly and Annotation of Northern Wild Rice, Zizania palustris L., Supports a Whole Genome Duplication in the Zizania Genus.</title>
        <authorList>
            <person name="Haas M."/>
            <person name="Kono T."/>
            <person name="Macchietto M."/>
            <person name="Millas R."/>
            <person name="McGilp L."/>
            <person name="Shao M."/>
            <person name="Duquette J."/>
            <person name="Hirsch C.N."/>
            <person name="Kimball J."/>
        </authorList>
    </citation>
    <scope>NUCLEOTIDE SEQUENCE</scope>
    <source>
        <tissue evidence="1">Fresh leaf tissue</tissue>
    </source>
</reference>
<sequence>MFWMGMWRFNSRAAIVETLVEGDKLGVTPHTIRQHCADNSTTFLSIAEEGWLLVLSWGHSGHIDGKPSDAQFKRPTGIAVDHTVNVYVADTANLTIRKIGESDIILVIGAIVAGYIFSVVQHGFGSSGTEKIEAVEDEHQESSTVGKPPLVVESLKEEPSAGSWLAVFWDTSC</sequence>
<dbReference type="OrthoDB" id="342730at2759"/>
<evidence type="ECO:0000313" key="1">
    <source>
        <dbReference type="EMBL" id="KAG8058553.1"/>
    </source>
</evidence>
<gene>
    <name evidence="1" type="ORF">GUJ93_ZPchr0002g24412</name>
</gene>
<dbReference type="Proteomes" id="UP000729402">
    <property type="component" value="Unassembled WGS sequence"/>
</dbReference>
<dbReference type="AlphaFoldDB" id="A0A8J5S5F9"/>
<accession>A0A8J5S5F9</accession>
<dbReference type="PANTHER" id="PTHR13833">
    <property type="match status" value="1"/>
</dbReference>
<comment type="caution">
    <text evidence="1">The sequence shown here is derived from an EMBL/GenBank/DDBJ whole genome shotgun (WGS) entry which is preliminary data.</text>
</comment>
<protein>
    <submittedName>
        <fullName evidence="1">Uncharacterized protein</fullName>
    </submittedName>
</protein>
<organism evidence="1 2">
    <name type="scientific">Zizania palustris</name>
    <name type="common">Northern wild rice</name>
    <dbReference type="NCBI Taxonomy" id="103762"/>
    <lineage>
        <taxon>Eukaryota</taxon>
        <taxon>Viridiplantae</taxon>
        <taxon>Streptophyta</taxon>
        <taxon>Embryophyta</taxon>
        <taxon>Tracheophyta</taxon>
        <taxon>Spermatophyta</taxon>
        <taxon>Magnoliopsida</taxon>
        <taxon>Liliopsida</taxon>
        <taxon>Poales</taxon>
        <taxon>Poaceae</taxon>
        <taxon>BOP clade</taxon>
        <taxon>Oryzoideae</taxon>
        <taxon>Oryzeae</taxon>
        <taxon>Zizaniinae</taxon>
        <taxon>Zizania</taxon>
    </lineage>
</organism>
<dbReference type="EMBL" id="JAAALK010000287">
    <property type="protein sequence ID" value="KAG8058553.1"/>
    <property type="molecule type" value="Genomic_DNA"/>
</dbReference>
<dbReference type="PANTHER" id="PTHR13833:SF73">
    <property type="entry name" value="NHL DOMAIN-CONTAINING PROTEIN"/>
    <property type="match status" value="1"/>
</dbReference>
<reference evidence="1" key="2">
    <citation type="submission" date="2021-02" db="EMBL/GenBank/DDBJ databases">
        <authorList>
            <person name="Kimball J.A."/>
            <person name="Haas M.W."/>
            <person name="Macchietto M."/>
            <person name="Kono T."/>
            <person name="Duquette J."/>
            <person name="Shao M."/>
        </authorList>
    </citation>
    <scope>NUCLEOTIDE SEQUENCE</scope>
    <source>
        <tissue evidence="1">Fresh leaf tissue</tissue>
    </source>
</reference>
<proteinExistence type="predicted"/>